<reference evidence="5 6" key="1">
    <citation type="journal article" date="2019" name="Int. J. Syst. Evol. Microbiol.">
        <title>The Global Catalogue of Microorganisms (GCM) 10K type strain sequencing project: providing services to taxonomists for standard genome sequencing and annotation.</title>
        <authorList>
            <consortium name="The Broad Institute Genomics Platform"/>
            <consortium name="The Broad Institute Genome Sequencing Center for Infectious Disease"/>
            <person name="Wu L."/>
            <person name="Ma J."/>
        </authorList>
    </citation>
    <scope>NUCLEOTIDE SEQUENCE [LARGE SCALE GENOMIC DNA]</scope>
    <source>
        <strain evidence="5 6">DT85</strain>
    </source>
</reference>
<evidence type="ECO:0000313" key="5">
    <source>
        <dbReference type="EMBL" id="MFC7235783.1"/>
    </source>
</evidence>
<comment type="cofactor">
    <cofactor evidence="1">
        <name>Zn(2+)</name>
        <dbReference type="ChEBI" id="CHEBI:29105"/>
    </cofactor>
</comment>
<evidence type="ECO:0000256" key="1">
    <source>
        <dbReference type="ARBA" id="ARBA00001947"/>
    </source>
</evidence>
<dbReference type="SUPFAM" id="SSF102215">
    <property type="entry name" value="Creatininase"/>
    <property type="match status" value="1"/>
</dbReference>
<dbReference type="GO" id="GO:0046872">
    <property type="term" value="F:metal ion binding"/>
    <property type="evidence" value="ECO:0007669"/>
    <property type="project" value="UniProtKB-KW"/>
</dbReference>
<dbReference type="Gene3D" id="3.40.50.10310">
    <property type="entry name" value="Creatininase"/>
    <property type="match status" value="1"/>
</dbReference>
<dbReference type="PANTHER" id="PTHR35005:SF1">
    <property type="entry name" value="2-AMINO-5-FORMYLAMINO-6-RIBOSYLAMINOPYRIMIDIN-4(3H)-ONE 5'-MONOPHOSPHATE DEFORMYLASE"/>
    <property type="match status" value="1"/>
</dbReference>
<dbReference type="InterPro" id="IPR024087">
    <property type="entry name" value="Creatininase-like_sf"/>
</dbReference>
<dbReference type="EMBL" id="JBHTAP010000001">
    <property type="protein sequence ID" value="MFC7235783.1"/>
    <property type="molecule type" value="Genomic_DNA"/>
</dbReference>
<dbReference type="Proteomes" id="UP001596398">
    <property type="component" value="Unassembled WGS sequence"/>
</dbReference>
<protein>
    <submittedName>
        <fullName evidence="5">Creatininase family protein</fullName>
    </submittedName>
</protein>
<evidence type="ECO:0000256" key="2">
    <source>
        <dbReference type="ARBA" id="ARBA00022723"/>
    </source>
</evidence>
<dbReference type="AlphaFoldDB" id="A0ABD5ZRC1"/>
<name>A0ABD5ZRC1_9EURY</name>
<keyword evidence="6" id="KW-1185">Reference proteome</keyword>
<dbReference type="RefSeq" id="WP_276233924.1">
    <property type="nucleotide sequence ID" value="NZ_CP119802.1"/>
</dbReference>
<accession>A0ABD5ZRC1</accession>
<evidence type="ECO:0000256" key="4">
    <source>
        <dbReference type="ARBA" id="ARBA00022833"/>
    </source>
</evidence>
<comment type="caution">
    <text evidence="5">The sequence shown here is derived from an EMBL/GenBank/DDBJ whole genome shotgun (WGS) entry which is preliminary data.</text>
</comment>
<sequence>MHLARETTRSVAEADPEVAVLPVGSTEQHGPHLPLGTDHLVAEAFADALDRADSVVLPTLPVGVSDHHRQFHGTLSLSPETFERAVRETVASLAEHGTRKVVLLNGHGGNDDALRRAARTLRREETAFAVPWNWWDGYDPALAEDLLGEGLGHANAVETSMVLHVARDLVDEERVADAEATAAESWGREVHGADVGFDTADFSEGGAVGTPTAASADAGKQLFDASLAELTALVDWLAAEPFADLLPEPHR</sequence>
<evidence type="ECO:0000313" key="6">
    <source>
        <dbReference type="Proteomes" id="UP001596398"/>
    </source>
</evidence>
<dbReference type="PANTHER" id="PTHR35005">
    <property type="entry name" value="3-DEHYDRO-SCYLLO-INOSOSE HYDROLASE"/>
    <property type="match status" value="1"/>
</dbReference>
<evidence type="ECO:0000256" key="3">
    <source>
        <dbReference type="ARBA" id="ARBA00022801"/>
    </source>
</evidence>
<keyword evidence="3" id="KW-0378">Hydrolase</keyword>
<dbReference type="GeneID" id="79267481"/>
<proteinExistence type="predicted"/>
<organism evidence="5 6">
    <name type="scientific">Halosegnis marinus</name>
    <dbReference type="NCBI Taxonomy" id="3034023"/>
    <lineage>
        <taxon>Archaea</taxon>
        <taxon>Methanobacteriati</taxon>
        <taxon>Methanobacteriota</taxon>
        <taxon>Stenosarchaea group</taxon>
        <taxon>Halobacteria</taxon>
        <taxon>Halobacteriales</taxon>
        <taxon>Natronomonadaceae</taxon>
        <taxon>Halosegnis</taxon>
    </lineage>
</organism>
<dbReference type="InterPro" id="IPR003785">
    <property type="entry name" value="Creatininase/forma_Hydrolase"/>
</dbReference>
<dbReference type="Pfam" id="PF02633">
    <property type="entry name" value="Creatininase"/>
    <property type="match status" value="1"/>
</dbReference>
<keyword evidence="2" id="KW-0479">Metal-binding</keyword>
<keyword evidence="4" id="KW-0862">Zinc</keyword>
<gene>
    <name evidence="5" type="ORF">ACFQJ4_10695</name>
</gene>
<dbReference type="GO" id="GO:0016787">
    <property type="term" value="F:hydrolase activity"/>
    <property type="evidence" value="ECO:0007669"/>
    <property type="project" value="UniProtKB-KW"/>
</dbReference>